<sequence length="109" mass="11547">MTPRLSLAIVARKKGGQPPARTGGPGFGNAVDRAIPDTPRRVNMCSDARAANPLLTGKIGRPSGHLRCCCAPPARLLLPRRESGGGMLPARCAGLLPHRKPGQYPERHP</sequence>
<evidence type="ECO:0000313" key="2">
    <source>
        <dbReference type="Proteomes" id="UP001595593"/>
    </source>
</evidence>
<dbReference type="EMBL" id="JBHRTN010000018">
    <property type="protein sequence ID" value="MFC3126871.1"/>
    <property type="molecule type" value="Genomic_DNA"/>
</dbReference>
<protein>
    <submittedName>
        <fullName evidence="1">Uncharacterized protein</fullName>
    </submittedName>
</protein>
<dbReference type="Proteomes" id="UP001595593">
    <property type="component" value="Unassembled WGS sequence"/>
</dbReference>
<comment type="caution">
    <text evidence="1">The sequence shown here is derived from an EMBL/GenBank/DDBJ whole genome shotgun (WGS) entry which is preliminary data.</text>
</comment>
<keyword evidence="2" id="KW-1185">Reference proteome</keyword>
<dbReference type="RefSeq" id="WP_379598471.1">
    <property type="nucleotide sequence ID" value="NZ_JBHRTN010000018.1"/>
</dbReference>
<name>A0ABV7G5B5_9PROT</name>
<proteinExistence type="predicted"/>
<evidence type="ECO:0000313" key="1">
    <source>
        <dbReference type="EMBL" id="MFC3126871.1"/>
    </source>
</evidence>
<reference evidence="2" key="1">
    <citation type="journal article" date="2019" name="Int. J. Syst. Evol. Microbiol.">
        <title>The Global Catalogue of Microorganisms (GCM) 10K type strain sequencing project: providing services to taxonomists for standard genome sequencing and annotation.</title>
        <authorList>
            <consortium name="The Broad Institute Genomics Platform"/>
            <consortium name="The Broad Institute Genome Sequencing Center for Infectious Disease"/>
            <person name="Wu L."/>
            <person name="Ma J."/>
        </authorList>
    </citation>
    <scope>NUCLEOTIDE SEQUENCE [LARGE SCALE GENOMIC DNA]</scope>
    <source>
        <strain evidence="2">KCTC 52094</strain>
    </source>
</reference>
<gene>
    <name evidence="1" type="ORF">ACFOD4_17535</name>
</gene>
<accession>A0ABV7G5B5</accession>
<organism evidence="1 2">
    <name type="scientific">Teichococcus globiformis</name>
    <dbReference type="NCBI Taxonomy" id="2307229"/>
    <lineage>
        <taxon>Bacteria</taxon>
        <taxon>Pseudomonadati</taxon>
        <taxon>Pseudomonadota</taxon>
        <taxon>Alphaproteobacteria</taxon>
        <taxon>Acetobacterales</taxon>
        <taxon>Roseomonadaceae</taxon>
        <taxon>Roseomonas</taxon>
    </lineage>
</organism>